<proteinExistence type="predicted"/>
<evidence type="ECO:0000313" key="2">
    <source>
        <dbReference type="Proteomes" id="UP000222542"/>
    </source>
</evidence>
<dbReference type="Proteomes" id="UP000222542">
    <property type="component" value="Unassembled WGS sequence"/>
</dbReference>
<sequence>MNQILCCFDVHSSATAYQQCKVKIIFLSLMHSTIKVDDTIKMKGEVVLADMLQKSLKGKRWTSWIKLRVETYLKVQHLQMKHYHLSLRPLGSKSQRNVTGYH</sequence>
<protein>
    <submittedName>
        <fullName evidence="1">Uncharacterized protein</fullName>
    </submittedName>
</protein>
<dbReference type="EMBL" id="AYRZ02000009">
    <property type="protein sequence ID" value="PHT73271.1"/>
    <property type="molecule type" value="Genomic_DNA"/>
</dbReference>
<dbReference type="Gramene" id="PHT73271">
    <property type="protein sequence ID" value="PHT73271"/>
    <property type="gene ID" value="T459_24056"/>
</dbReference>
<reference evidence="1 2" key="2">
    <citation type="journal article" date="2017" name="Genome Biol.">
        <title>New reference genome sequences of hot pepper reveal the massive evolution of plant disease-resistance genes by retroduplication.</title>
        <authorList>
            <person name="Kim S."/>
            <person name="Park J."/>
            <person name="Yeom S.I."/>
            <person name="Kim Y.M."/>
            <person name="Seo E."/>
            <person name="Kim K.T."/>
            <person name="Kim M.S."/>
            <person name="Lee J.M."/>
            <person name="Cheong K."/>
            <person name="Shin H.S."/>
            <person name="Kim S.B."/>
            <person name="Han K."/>
            <person name="Lee J."/>
            <person name="Park M."/>
            <person name="Lee H.A."/>
            <person name="Lee H.Y."/>
            <person name="Lee Y."/>
            <person name="Oh S."/>
            <person name="Lee J.H."/>
            <person name="Choi E."/>
            <person name="Choi E."/>
            <person name="Lee S.E."/>
            <person name="Jeon J."/>
            <person name="Kim H."/>
            <person name="Choi G."/>
            <person name="Song H."/>
            <person name="Lee J."/>
            <person name="Lee S.C."/>
            <person name="Kwon J.K."/>
            <person name="Lee H.Y."/>
            <person name="Koo N."/>
            <person name="Hong Y."/>
            <person name="Kim R.W."/>
            <person name="Kang W.H."/>
            <person name="Huh J.H."/>
            <person name="Kang B.C."/>
            <person name="Yang T.J."/>
            <person name="Lee Y.H."/>
            <person name="Bennetzen J.L."/>
            <person name="Choi D."/>
        </authorList>
    </citation>
    <scope>NUCLEOTIDE SEQUENCE [LARGE SCALE GENOMIC DNA]</scope>
    <source>
        <strain evidence="2">cv. CM334</strain>
    </source>
</reference>
<evidence type="ECO:0000313" key="1">
    <source>
        <dbReference type="EMBL" id="PHT73271.1"/>
    </source>
</evidence>
<organism evidence="1 2">
    <name type="scientific">Capsicum annuum</name>
    <name type="common">Capsicum pepper</name>
    <dbReference type="NCBI Taxonomy" id="4072"/>
    <lineage>
        <taxon>Eukaryota</taxon>
        <taxon>Viridiplantae</taxon>
        <taxon>Streptophyta</taxon>
        <taxon>Embryophyta</taxon>
        <taxon>Tracheophyta</taxon>
        <taxon>Spermatophyta</taxon>
        <taxon>Magnoliopsida</taxon>
        <taxon>eudicotyledons</taxon>
        <taxon>Gunneridae</taxon>
        <taxon>Pentapetalae</taxon>
        <taxon>asterids</taxon>
        <taxon>lamiids</taxon>
        <taxon>Solanales</taxon>
        <taxon>Solanaceae</taxon>
        <taxon>Solanoideae</taxon>
        <taxon>Capsiceae</taxon>
        <taxon>Capsicum</taxon>
    </lineage>
</organism>
<reference evidence="1 2" key="1">
    <citation type="journal article" date="2014" name="Nat. Genet.">
        <title>Genome sequence of the hot pepper provides insights into the evolution of pungency in Capsicum species.</title>
        <authorList>
            <person name="Kim S."/>
            <person name="Park M."/>
            <person name="Yeom S.I."/>
            <person name="Kim Y.M."/>
            <person name="Lee J.M."/>
            <person name="Lee H.A."/>
            <person name="Seo E."/>
            <person name="Choi J."/>
            <person name="Cheong K."/>
            <person name="Kim K.T."/>
            <person name="Jung K."/>
            <person name="Lee G.W."/>
            <person name="Oh S.K."/>
            <person name="Bae C."/>
            <person name="Kim S.B."/>
            <person name="Lee H.Y."/>
            <person name="Kim S.Y."/>
            <person name="Kim M.S."/>
            <person name="Kang B.C."/>
            <person name="Jo Y.D."/>
            <person name="Yang H.B."/>
            <person name="Jeong H.J."/>
            <person name="Kang W.H."/>
            <person name="Kwon J.K."/>
            <person name="Shin C."/>
            <person name="Lim J.Y."/>
            <person name="Park J.H."/>
            <person name="Huh J.H."/>
            <person name="Kim J.S."/>
            <person name="Kim B.D."/>
            <person name="Cohen O."/>
            <person name="Paran I."/>
            <person name="Suh M.C."/>
            <person name="Lee S.B."/>
            <person name="Kim Y.K."/>
            <person name="Shin Y."/>
            <person name="Noh S.J."/>
            <person name="Park J."/>
            <person name="Seo Y.S."/>
            <person name="Kwon S.Y."/>
            <person name="Kim H.A."/>
            <person name="Park J.M."/>
            <person name="Kim H.J."/>
            <person name="Choi S.B."/>
            <person name="Bosland P.W."/>
            <person name="Reeves G."/>
            <person name="Jo S.H."/>
            <person name="Lee B.W."/>
            <person name="Cho H.T."/>
            <person name="Choi H.S."/>
            <person name="Lee M.S."/>
            <person name="Yu Y."/>
            <person name="Do Choi Y."/>
            <person name="Park B.S."/>
            <person name="van Deynze A."/>
            <person name="Ashrafi H."/>
            <person name="Hill T."/>
            <person name="Kim W.T."/>
            <person name="Pai H.S."/>
            <person name="Ahn H.K."/>
            <person name="Yeam I."/>
            <person name="Giovannoni J.J."/>
            <person name="Rose J.K."/>
            <person name="Sorensen I."/>
            <person name="Lee S.J."/>
            <person name="Kim R.W."/>
            <person name="Choi I.Y."/>
            <person name="Choi B.S."/>
            <person name="Lim J.S."/>
            <person name="Lee Y.H."/>
            <person name="Choi D."/>
        </authorList>
    </citation>
    <scope>NUCLEOTIDE SEQUENCE [LARGE SCALE GENOMIC DNA]</scope>
    <source>
        <strain evidence="2">cv. CM334</strain>
    </source>
</reference>
<keyword evidence="2" id="KW-1185">Reference proteome</keyword>
<comment type="caution">
    <text evidence="1">The sequence shown here is derived from an EMBL/GenBank/DDBJ whole genome shotgun (WGS) entry which is preliminary data.</text>
</comment>
<name>A0A2G2YUG4_CAPAN</name>
<dbReference type="AlphaFoldDB" id="A0A2G2YUG4"/>
<gene>
    <name evidence="1" type="ORF">T459_24056</name>
</gene>
<accession>A0A2G2YUG4</accession>